<reference evidence="1 2" key="1">
    <citation type="journal article" date="2020" name="J Geophys Res Biogeosci">
        <title>Magnetotaxis as an Adaptation to Enable Bacterial Shuttling of Microbial Sulfur and Sulfur Cycling Across Aquatic Oxic#Anoxic Interfaces.</title>
        <authorList>
            <person name="Li J."/>
            <person name="Liu P."/>
            <person name="Wang J."/>
            <person name="Roberts A.P."/>
            <person name="Pan Y."/>
        </authorList>
    </citation>
    <scope>NUCLEOTIDE SEQUENCE [LARGE SCALE GENOMIC DNA]</scope>
    <source>
        <strain evidence="1 2">MYR-1_YQ</strain>
    </source>
</reference>
<accession>A0ABS6S4Y7</accession>
<evidence type="ECO:0000313" key="2">
    <source>
        <dbReference type="Proteomes" id="UP001196980"/>
    </source>
</evidence>
<name>A0ABS6S4Y7_9BACT</name>
<proteinExistence type="predicted"/>
<organism evidence="1 2">
    <name type="scientific">Candidatus Magnetobacterium casense</name>
    <dbReference type="NCBI Taxonomy" id="1455061"/>
    <lineage>
        <taxon>Bacteria</taxon>
        <taxon>Pseudomonadati</taxon>
        <taxon>Nitrospirota</taxon>
        <taxon>Thermodesulfovibrionia</taxon>
        <taxon>Thermodesulfovibrionales</taxon>
        <taxon>Candidatus Magnetobacteriaceae</taxon>
        <taxon>Candidatus Magnetobacterium</taxon>
    </lineage>
</organism>
<keyword evidence="2" id="KW-1185">Reference proteome</keyword>
<comment type="caution">
    <text evidence="1">The sequence shown here is derived from an EMBL/GenBank/DDBJ whole genome shotgun (WGS) entry which is preliminary data.</text>
</comment>
<evidence type="ECO:0000313" key="1">
    <source>
        <dbReference type="EMBL" id="MBV6343777.1"/>
    </source>
</evidence>
<evidence type="ECO:0008006" key="3">
    <source>
        <dbReference type="Google" id="ProtNLM"/>
    </source>
</evidence>
<dbReference type="Proteomes" id="UP001196980">
    <property type="component" value="Unassembled WGS sequence"/>
</dbReference>
<gene>
    <name evidence="1" type="ORF">HWQ67_19600</name>
</gene>
<dbReference type="EMBL" id="JABXWD010000803">
    <property type="protein sequence ID" value="MBV6343777.1"/>
    <property type="molecule type" value="Genomic_DNA"/>
</dbReference>
<protein>
    <recommendedName>
        <fullName evidence="3">Recombinase zinc beta ribbon domain-containing protein</fullName>
    </recommendedName>
</protein>
<sequence length="82" mass="9679">MRRRRGGRGREGEHLCVICGEPVKRSGAYKRNNGKLIPVHPGECNNTLAYTMRWRRATKVELQTRIEDMENKLQLLRQIRFE</sequence>